<comment type="subcellular location">
    <subcellularLocation>
        <location evidence="1">Cell membrane</location>
        <topology evidence="1">Multi-pass membrane protein</topology>
    </subcellularLocation>
</comment>
<dbReference type="HOGENOM" id="CLU_000604_8_1_10"/>
<evidence type="ECO:0000256" key="5">
    <source>
        <dbReference type="ARBA" id="ARBA00022989"/>
    </source>
</evidence>
<name>F9YT69_CAPCC</name>
<dbReference type="GO" id="GO:0044874">
    <property type="term" value="P:lipoprotein localization to outer membrane"/>
    <property type="evidence" value="ECO:0007669"/>
    <property type="project" value="TreeGrafter"/>
</dbReference>
<dbReference type="KEGG" id="ccm:Ccan_18720"/>
<gene>
    <name evidence="9" type="ordered locus">Ccan_18720</name>
</gene>
<dbReference type="Pfam" id="PF02687">
    <property type="entry name" value="FtsX"/>
    <property type="match status" value="1"/>
</dbReference>
<dbReference type="PANTHER" id="PTHR30489:SF0">
    <property type="entry name" value="LIPOPROTEIN-RELEASING SYSTEM TRANSMEMBRANE PROTEIN LOLE"/>
    <property type="match status" value="1"/>
</dbReference>
<dbReference type="AlphaFoldDB" id="F9YT69"/>
<keyword evidence="9" id="KW-0449">Lipoprotein</keyword>
<comment type="similarity">
    <text evidence="2">Belongs to the ABC-4 integral membrane protein family. LolC/E subfamily.</text>
</comment>
<keyword evidence="10" id="KW-1185">Reference proteome</keyword>
<keyword evidence="6 7" id="KW-0472">Membrane</keyword>
<keyword evidence="4 7" id="KW-0812">Transmembrane</keyword>
<evidence type="ECO:0000256" key="7">
    <source>
        <dbReference type="SAM" id="Phobius"/>
    </source>
</evidence>
<keyword evidence="3" id="KW-1003">Cell membrane</keyword>
<dbReference type="PANTHER" id="PTHR30489">
    <property type="entry name" value="LIPOPROTEIN-RELEASING SYSTEM TRANSMEMBRANE PROTEIN LOLE"/>
    <property type="match status" value="1"/>
</dbReference>
<dbReference type="InterPro" id="IPR051447">
    <property type="entry name" value="Lipoprotein-release_system"/>
</dbReference>
<dbReference type="Proteomes" id="UP000008895">
    <property type="component" value="Chromosome"/>
</dbReference>
<feature type="transmembrane region" description="Helical" evidence="7">
    <location>
        <begin position="272"/>
        <end position="299"/>
    </location>
</feature>
<evidence type="ECO:0000256" key="4">
    <source>
        <dbReference type="ARBA" id="ARBA00022692"/>
    </source>
</evidence>
<proteinExistence type="inferred from homology"/>
<organism evidence="9 10">
    <name type="scientific">Capnocytophaga canimorsus (strain 5)</name>
    <dbReference type="NCBI Taxonomy" id="860228"/>
    <lineage>
        <taxon>Bacteria</taxon>
        <taxon>Pseudomonadati</taxon>
        <taxon>Bacteroidota</taxon>
        <taxon>Flavobacteriia</taxon>
        <taxon>Flavobacteriales</taxon>
        <taxon>Flavobacteriaceae</taxon>
        <taxon>Capnocytophaga</taxon>
    </lineage>
</organism>
<reference evidence="9 10" key="1">
    <citation type="journal article" date="2011" name="J. Bacteriol.">
        <title>Complete genome sequence of the dog commensal and human pathogen Capnocytophaga canimorsus strain 5.</title>
        <authorList>
            <person name="Manfredi P."/>
            <person name="Pagni M."/>
            <person name="Cornelis G.R."/>
        </authorList>
    </citation>
    <scope>NUCLEOTIDE SEQUENCE [LARGE SCALE GENOMIC DNA]</scope>
    <source>
        <strain evidence="10">5</strain>
    </source>
</reference>
<evidence type="ECO:0000313" key="9">
    <source>
        <dbReference type="EMBL" id="AEK23988.1"/>
    </source>
</evidence>
<evidence type="ECO:0000256" key="3">
    <source>
        <dbReference type="ARBA" id="ARBA00022475"/>
    </source>
</evidence>
<dbReference type="RefSeq" id="WP_013997972.1">
    <property type="nucleotide sequence ID" value="NC_015846.1"/>
</dbReference>
<dbReference type="GO" id="GO:0098797">
    <property type="term" value="C:plasma membrane protein complex"/>
    <property type="evidence" value="ECO:0007669"/>
    <property type="project" value="TreeGrafter"/>
</dbReference>
<evidence type="ECO:0000259" key="8">
    <source>
        <dbReference type="Pfam" id="PF02687"/>
    </source>
</evidence>
<evidence type="ECO:0000256" key="6">
    <source>
        <dbReference type="ARBA" id="ARBA00023136"/>
    </source>
</evidence>
<accession>F9YT69</accession>
<evidence type="ECO:0000256" key="2">
    <source>
        <dbReference type="ARBA" id="ARBA00005236"/>
    </source>
</evidence>
<keyword evidence="5 7" id="KW-1133">Transmembrane helix</keyword>
<feature type="transmembrane region" description="Helical" evidence="7">
    <location>
        <begin position="320"/>
        <end position="350"/>
    </location>
</feature>
<feature type="transmembrane region" description="Helical" evidence="7">
    <location>
        <begin position="370"/>
        <end position="389"/>
    </location>
</feature>
<feature type="transmembrane region" description="Helical" evidence="7">
    <location>
        <begin position="20"/>
        <end position="46"/>
    </location>
</feature>
<dbReference type="STRING" id="860228.Ccan_18720"/>
<sequence length="401" mass="44899">MKATFHIAKRYLIAKSSQNVINIINRITALVVVIVGTALFVVLAGYEGLKSFTLSFSTYFDPDLKILPRSGKFITFSDAQLNELAKNEGIAHFSKVLEEQVFLSHKQKNYIAQIKGVDTNYPLVNPADSLVALGMWDLQSPKMVAGITIFNALGLNFMDTSSPLQLVVPRSGKGSITQTSRPYRETYGIISGVYQITEDLDKKYVFTSLEQAQELLGLDSLHISAIEIKKHPQADENKLIEQIQNLFQGEVIIKNRVQINDALYRMLNTENIAIYLIFILVLIIALFNLVGAIIMMILDKKEDLKTLYALGLNIKQLRRIFFLQGTMVSVMGAFLGVCLGAIFVLLQQYFNFVMISSTLAYPVEIKGFNVFAVFAIITILGFLASWLASSRITKKMIDKQL</sequence>
<protein>
    <submittedName>
        <fullName evidence="9">Lipoprotein-releasing system transmembrane protein lolC</fullName>
    </submittedName>
</protein>
<dbReference type="EMBL" id="CP002113">
    <property type="protein sequence ID" value="AEK23988.1"/>
    <property type="molecule type" value="Genomic_DNA"/>
</dbReference>
<feature type="domain" description="ABC3 transporter permease C-terminal" evidence="8">
    <location>
        <begin position="276"/>
        <end position="395"/>
    </location>
</feature>
<evidence type="ECO:0000256" key="1">
    <source>
        <dbReference type="ARBA" id="ARBA00004651"/>
    </source>
</evidence>
<evidence type="ECO:0000313" key="10">
    <source>
        <dbReference type="Proteomes" id="UP000008895"/>
    </source>
</evidence>
<dbReference type="InterPro" id="IPR003838">
    <property type="entry name" value="ABC3_permease_C"/>
</dbReference>
<dbReference type="eggNOG" id="COG4591">
    <property type="taxonomic scope" value="Bacteria"/>
</dbReference>